<evidence type="ECO:0000256" key="6">
    <source>
        <dbReference type="ARBA" id="ARBA00022763"/>
    </source>
</evidence>
<accession>A0A0G0FC92</accession>
<comment type="subcellular location">
    <subcellularLocation>
        <location evidence="1">Cytoplasm</location>
    </subcellularLocation>
</comment>
<dbReference type="GO" id="GO:0016887">
    <property type="term" value="F:ATP hydrolysis activity"/>
    <property type="evidence" value="ECO:0007669"/>
    <property type="project" value="InterPro"/>
</dbReference>
<evidence type="ECO:0000256" key="10">
    <source>
        <dbReference type="ARBA" id="ARBA00022840"/>
    </source>
</evidence>
<evidence type="ECO:0000256" key="4">
    <source>
        <dbReference type="ARBA" id="ARBA00022737"/>
    </source>
</evidence>
<dbReference type="PANTHER" id="PTHR43152">
    <property type="entry name" value="UVRABC SYSTEM PROTEIN A"/>
    <property type="match status" value="1"/>
</dbReference>
<evidence type="ECO:0000259" key="17">
    <source>
        <dbReference type="PROSITE" id="PS50893"/>
    </source>
</evidence>
<dbReference type="NCBIfam" id="TIGR00630">
    <property type="entry name" value="uvra"/>
    <property type="match status" value="1"/>
</dbReference>
<evidence type="ECO:0000256" key="9">
    <source>
        <dbReference type="ARBA" id="ARBA00022833"/>
    </source>
</evidence>
<evidence type="ECO:0000256" key="11">
    <source>
        <dbReference type="ARBA" id="ARBA00022881"/>
    </source>
</evidence>
<dbReference type="GO" id="GO:0003677">
    <property type="term" value="F:DNA binding"/>
    <property type="evidence" value="ECO:0007669"/>
    <property type="project" value="UniProtKB-KW"/>
</dbReference>
<dbReference type="InterPro" id="IPR017871">
    <property type="entry name" value="ABC_transporter-like_CS"/>
</dbReference>
<dbReference type="CDD" id="cd03270">
    <property type="entry name" value="ABC_UvrA_I"/>
    <property type="match status" value="1"/>
</dbReference>
<evidence type="ECO:0000256" key="12">
    <source>
        <dbReference type="ARBA" id="ARBA00023125"/>
    </source>
</evidence>
<dbReference type="PROSITE" id="PS00211">
    <property type="entry name" value="ABC_TRANSPORTER_1"/>
    <property type="match status" value="2"/>
</dbReference>
<evidence type="ECO:0000313" key="18">
    <source>
        <dbReference type="EMBL" id="KKQ16833.1"/>
    </source>
</evidence>
<dbReference type="GO" id="GO:0004518">
    <property type="term" value="F:nuclease activity"/>
    <property type="evidence" value="ECO:0007669"/>
    <property type="project" value="UniProtKB-KW"/>
</dbReference>
<dbReference type="GO" id="GO:0009380">
    <property type="term" value="C:excinuclease repair complex"/>
    <property type="evidence" value="ECO:0007669"/>
    <property type="project" value="InterPro"/>
</dbReference>
<dbReference type="Pfam" id="PF17755">
    <property type="entry name" value="UvrA_DNA-bind"/>
    <property type="match status" value="1"/>
</dbReference>
<dbReference type="CDD" id="cd03271">
    <property type="entry name" value="ABC_UvrA_II"/>
    <property type="match status" value="1"/>
</dbReference>
<dbReference type="Gene3D" id="3.30.1490.20">
    <property type="entry name" value="ATP-grasp fold, A domain"/>
    <property type="match status" value="1"/>
</dbReference>
<dbReference type="PANTHER" id="PTHR43152:SF3">
    <property type="entry name" value="UVRABC SYSTEM PROTEIN A"/>
    <property type="match status" value="1"/>
</dbReference>
<evidence type="ECO:0000256" key="8">
    <source>
        <dbReference type="ARBA" id="ARBA00022771"/>
    </source>
</evidence>
<dbReference type="Gene3D" id="1.10.8.280">
    <property type="entry name" value="ABC transporter ATPase domain-like"/>
    <property type="match status" value="1"/>
</dbReference>
<dbReference type="AlphaFoldDB" id="A0A0G0FC92"/>
<evidence type="ECO:0000256" key="15">
    <source>
        <dbReference type="ARBA" id="ARBA00039316"/>
    </source>
</evidence>
<dbReference type="InterPro" id="IPR013815">
    <property type="entry name" value="ATP_grasp_subdomain_1"/>
</dbReference>
<organism evidence="18 19">
    <name type="scientific">Berkelbacteria bacterium GW2011_GWA1_36_9</name>
    <dbReference type="NCBI Taxonomy" id="1618331"/>
    <lineage>
        <taxon>Bacteria</taxon>
        <taxon>Candidatus Berkelbacteria</taxon>
    </lineage>
</organism>
<dbReference type="Gene3D" id="3.40.50.300">
    <property type="entry name" value="P-loop containing nucleotide triphosphate hydrolases"/>
    <property type="match status" value="2"/>
</dbReference>
<evidence type="ECO:0000256" key="13">
    <source>
        <dbReference type="ARBA" id="ARBA00023204"/>
    </source>
</evidence>
<sequence length="940" mass="104691">MKDKIIIHGAREHNLKNISLEIPRDKIVVITGLSGSGKSSLAFDTIYAEGQRRYVESLSTYARQFFGNLEKPDFDWIENLSPAISIDQRSASQNPRSTVGTVTEIYDYLRVLFARIGHPHCPTCNKVLVRTTPEEMTNEILKEFNPHKGVKQLLFFAPQIKMQKGEHKYLISQLRNAKIAKIRIDGILVDTLEAQLLNLDKSKPHTIEALVEEVKQDLNTVPIVILLKIVDKSLKLGQGNLIVQDVESGKEKKYSKDFTCPKCQTTLDELHPKIFSFNSPQGACPVCQGLGRRYEIDPVLVLPNPRLTLAEGAIRPWSRITSHINWYNKVIADLAKRHKFSLDTPVGELPRKTRQIVLYGDKLTAGADGFEGVISNLERRYKETDSDYLKSEIEKYMVEKICPDCGGKRLRKEVLSITIGEKNIVDITSMSIEKLHQYFSSELEKINLTENEKIIASKIVSSISERLKFLLDVGLGYLTLDRNASTLAGGEAQRIRLATQLGTGLMGVIYVLDEPSIGLHPRDHEKLLRTFSALKNSGNSVIVVEHDPLTIEKADWVIDIGPGAGDHGGEVVAEGTVKDIMKNTDSLTGQYLSGSKKIEVPKKRRPQNKEELIIRGASEFNLKNIDVKIPLNNFVCITGVSGSGKSTLILDILANFLSCKLHRAKTEIGKYKAISGLKYLDKVVSVDQSPIGRTPRSNLTTYTNLFTYIRDIFAGMPEAVAKKLDASKFSFNLRGGRCETCRGDGVLKIEMHFLPDVYVTCPDCKGKRYNQEILEVTFKGKTIADVLEMTVEDALVFFKDFPEIYDKLKVLESVGLGYMHLGQPANTLSGGEAQRIKLSAELSRHDTGQTLYILDEPTTGLHFEDIKRLLAVLQALVDKGNTVVVIEHNTDVIKSADWIIDLGPEGGDAGGEIVAEGTPEQVSKVAKSYTGQYLKEVLKK</sequence>
<keyword evidence="12" id="KW-0238">DNA-binding</keyword>
<evidence type="ECO:0000256" key="16">
    <source>
        <dbReference type="ARBA" id="ARBA00042156"/>
    </source>
</evidence>
<evidence type="ECO:0000256" key="7">
    <source>
        <dbReference type="ARBA" id="ARBA00022769"/>
    </source>
</evidence>
<dbReference type="SUPFAM" id="SSF52540">
    <property type="entry name" value="P-loop containing nucleoside triphosphate hydrolases"/>
    <property type="match status" value="2"/>
</dbReference>
<evidence type="ECO:0000256" key="3">
    <source>
        <dbReference type="ARBA" id="ARBA00022723"/>
    </source>
</evidence>
<dbReference type="InterPro" id="IPR041102">
    <property type="entry name" value="UvrA_inter"/>
</dbReference>
<dbReference type="NCBIfam" id="NF001503">
    <property type="entry name" value="PRK00349.1"/>
    <property type="match status" value="1"/>
</dbReference>
<evidence type="ECO:0000256" key="5">
    <source>
        <dbReference type="ARBA" id="ARBA00022741"/>
    </source>
</evidence>
<keyword evidence="10" id="KW-0067">ATP-binding</keyword>
<keyword evidence="11" id="KW-0267">Excision nuclease</keyword>
<protein>
    <recommendedName>
        <fullName evidence="15">UvrABC system protein A</fullName>
    </recommendedName>
    <alternativeName>
        <fullName evidence="16">Excinuclease ABC subunit A</fullName>
    </alternativeName>
</protein>
<keyword evidence="2" id="KW-0963">Cytoplasm</keyword>
<keyword evidence="8" id="KW-0863">Zinc-finger</keyword>
<dbReference type="GO" id="GO:0005737">
    <property type="term" value="C:cytoplasm"/>
    <property type="evidence" value="ECO:0007669"/>
    <property type="project" value="UniProtKB-SubCell"/>
</dbReference>
<keyword evidence="7" id="KW-0228">DNA excision</keyword>
<evidence type="ECO:0000313" key="19">
    <source>
        <dbReference type="Proteomes" id="UP000034508"/>
    </source>
</evidence>
<keyword evidence="13" id="KW-0234">DNA repair</keyword>
<dbReference type="EMBL" id="LBSM01000026">
    <property type="protein sequence ID" value="KKQ16833.1"/>
    <property type="molecule type" value="Genomic_DNA"/>
</dbReference>
<dbReference type="Gene3D" id="1.20.1580.10">
    <property type="entry name" value="ABC transporter ATPase like domain"/>
    <property type="match status" value="2"/>
</dbReference>
<proteinExistence type="inferred from homology"/>
<keyword evidence="5" id="KW-0547">Nucleotide-binding</keyword>
<evidence type="ECO:0000256" key="14">
    <source>
        <dbReference type="ARBA" id="ARBA00038000"/>
    </source>
</evidence>
<comment type="similarity">
    <text evidence="14">Belongs to the ABC transporter superfamily. UvrA family.</text>
</comment>
<dbReference type="InterPro" id="IPR041552">
    <property type="entry name" value="UvrA_DNA-bd"/>
</dbReference>
<dbReference type="SMART" id="SM00382">
    <property type="entry name" value="AAA"/>
    <property type="match status" value="2"/>
</dbReference>
<keyword evidence="9" id="KW-0862">Zinc</keyword>
<comment type="caution">
    <text evidence="18">The sequence shown here is derived from an EMBL/GenBank/DDBJ whole genome shotgun (WGS) entry which is preliminary data.</text>
</comment>
<dbReference type="GO" id="GO:0008270">
    <property type="term" value="F:zinc ion binding"/>
    <property type="evidence" value="ECO:0007669"/>
    <property type="project" value="UniProtKB-KW"/>
</dbReference>
<feature type="domain" description="ABC transporter" evidence="17">
    <location>
        <begin position="607"/>
        <end position="935"/>
    </location>
</feature>
<keyword evidence="3" id="KW-0479">Metal-binding</keyword>
<evidence type="ECO:0000256" key="2">
    <source>
        <dbReference type="ARBA" id="ARBA00022490"/>
    </source>
</evidence>
<reference evidence="18 19" key="1">
    <citation type="journal article" date="2015" name="Nature">
        <title>rRNA introns, odd ribosomes, and small enigmatic genomes across a large radiation of phyla.</title>
        <authorList>
            <person name="Brown C.T."/>
            <person name="Hug L.A."/>
            <person name="Thomas B.C."/>
            <person name="Sharon I."/>
            <person name="Castelle C.J."/>
            <person name="Singh A."/>
            <person name="Wilkins M.J."/>
            <person name="Williams K.H."/>
            <person name="Banfield J.F."/>
        </authorList>
    </citation>
    <scope>NUCLEOTIDE SEQUENCE [LARGE SCALE GENOMIC DNA]</scope>
</reference>
<name>A0A0G0FC92_9BACT</name>
<dbReference type="InterPro" id="IPR003593">
    <property type="entry name" value="AAA+_ATPase"/>
</dbReference>
<dbReference type="Pfam" id="PF17760">
    <property type="entry name" value="UvrA_inter"/>
    <property type="match status" value="1"/>
</dbReference>
<dbReference type="PROSITE" id="PS50893">
    <property type="entry name" value="ABC_TRANSPORTER_2"/>
    <property type="match status" value="1"/>
</dbReference>
<dbReference type="InterPro" id="IPR004602">
    <property type="entry name" value="UvrA"/>
</dbReference>
<dbReference type="InterPro" id="IPR027417">
    <property type="entry name" value="P-loop_NTPase"/>
</dbReference>
<gene>
    <name evidence="18" type="ORF">US31_C0026G0007</name>
</gene>
<dbReference type="InterPro" id="IPR003439">
    <property type="entry name" value="ABC_transporter-like_ATP-bd"/>
</dbReference>
<dbReference type="Proteomes" id="UP000034508">
    <property type="component" value="Unassembled WGS sequence"/>
</dbReference>
<keyword evidence="6" id="KW-0227">DNA damage</keyword>
<dbReference type="PATRIC" id="fig|1618331.3.peg.924"/>
<evidence type="ECO:0000256" key="1">
    <source>
        <dbReference type="ARBA" id="ARBA00004496"/>
    </source>
</evidence>
<dbReference type="GO" id="GO:0005524">
    <property type="term" value="F:ATP binding"/>
    <property type="evidence" value="ECO:0007669"/>
    <property type="project" value="UniProtKB-KW"/>
</dbReference>
<dbReference type="GO" id="GO:0006289">
    <property type="term" value="P:nucleotide-excision repair"/>
    <property type="evidence" value="ECO:0007669"/>
    <property type="project" value="InterPro"/>
</dbReference>
<keyword evidence="4" id="KW-0677">Repeat</keyword>